<dbReference type="AlphaFoldDB" id="F7W7H5"/>
<reference evidence="2 3" key="1">
    <citation type="journal article" date="2010" name="PLoS Genet.">
        <title>De novo assembly of a 40 Mb eukaryotic genome from short sequence reads: Sordaria macrospora, a model organism for fungal morphogenesis.</title>
        <authorList>
            <person name="Nowrousian M."/>
            <person name="Stajich J."/>
            <person name="Chu M."/>
            <person name="Engh I."/>
            <person name="Espagne E."/>
            <person name="Halliday K."/>
            <person name="Kamerewerd J."/>
            <person name="Kempken F."/>
            <person name="Knab B."/>
            <person name="Kuo H.C."/>
            <person name="Osiewacz H.D."/>
            <person name="Poeggeler S."/>
            <person name="Read N."/>
            <person name="Seiler S."/>
            <person name="Smith K."/>
            <person name="Zickler D."/>
            <person name="Kueck U."/>
            <person name="Freitag M."/>
        </authorList>
    </citation>
    <scope>NUCLEOTIDE SEQUENCE [LARGE SCALE GENOMIC DNA]</scope>
    <source>
        <strain evidence="3">ATCC MYA-333 / DSM 997 / K(L3346) / K-hell</strain>
        <tissue evidence="2">Mycelium</tissue>
    </source>
</reference>
<dbReference type="VEuPathDB" id="FungiDB:SMAC_07083"/>
<sequence length="860" mass="92313">MSGDQLACSSFGDQTAQPPTPTRTPISNTSPTPLLHTPKTNRNYAEETVGWTPGFAKEYSLFISNTPGYPREGEGPSEEFGSREPAITSSGQKGSPSAGRAAAVLTASANPSSSDSAQLLPPVEPLVGLSLPREPLVTSSLNSLPFSNQLFHPAQNSSAQKISLDTIDLERVQTVTPPPSRHKGERKLATRLEASVMQNDQEFVHQGFLETSHPPDMGSYVTNQGDMFNFQLTGTTTGDFANQQPFWKTDPSLEGMDIDFNGASSSLFRQEPHPPSRPMNSLNWETSTPSHFIPENVLVNGGRVVSGGGSEHVMVSQAPMQALMASSADQSMYTGTYATAIDNSFGIINTGVDPGLLFSRPSSASMDVSLDAVAQESSRGSSSRQMAQGAQSRSQGASVAKVPSRGELRRSARQGTSDPPVKPIGRPGLGRSLSENRGKRSGSRVILPALAPAPRPQSQLSNGAGLGISRPVFSQPSRSSGRLSPLKSSHQRLSSLTSIPETAGPRTRTQAKFTIDENGRARVETALVVERDSPLAVRKRTSSQSVGGRRRWCSEDDESSSDDEPIIIPSRNTLFSIPDPRKSRTAVNSFSHSQPNFSFSAQSTTSLSSFRSGGGFQGLDDESDEEILLHEMTPTSKMSGDAVNELLKLREDRMRQHKPSPSKMRRLTSSSHSNSTGTIASMNFASRFTASPTALTEASIPTPSSSDATASISQRRSVRCICKRPDLDPGNAFMVQWYVYLFLLSCRVAQHQLSKANNTGCQPHSESCEMWLHGKCVKIASQRALPSIYICAYCANLKTTIPRVQRRGGGNGVYSSSSRTVRQSAAVGKGTPGEGTTIRPQSGSSLGSPLAHKSSFKSFR</sequence>
<dbReference type="EMBL" id="CABT02000039">
    <property type="protein sequence ID" value="CCC13459.1"/>
    <property type="molecule type" value="Genomic_DNA"/>
</dbReference>
<dbReference type="SUPFAM" id="SSF57903">
    <property type="entry name" value="FYVE/PHD zinc finger"/>
    <property type="match status" value="1"/>
</dbReference>
<evidence type="ECO:0000313" key="3">
    <source>
        <dbReference type="Proteomes" id="UP000001881"/>
    </source>
</evidence>
<feature type="compositionally biased region" description="Polar residues" evidence="1">
    <location>
        <begin position="667"/>
        <end position="676"/>
    </location>
</feature>
<feature type="compositionally biased region" description="Polar residues" evidence="1">
    <location>
        <begin position="107"/>
        <end position="117"/>
    </location>
</feature>
<dbReference type="InterPro" id="IPR013083">
    <property type="entry name" value="Znf_RING/FYVE/PHD"/>
</dbReference>
<dbReference type="OMA" id="GGHLMIQ"/>
<accession>F7W7H5</accession>
<dbReference type="Proteomes" id="UP000001881">
    <property type="component" value="Unassembled WGS sequence"/>
</dbReference>
<feature type="compositionally biased region" description="Polar residues" evidence="1">
    <location>
        <begin position="472"/>
        <end position="500"/>
    </location>
</feature>
<name>F7W7H5_SORMK</name>
<evidence type="ECO:0000313" key="2">
    <source>
        <dbReference type="EMBL" id="CCC13459.1"/>
    </source>
</evidence>
<feature type="compositionally biased region" description="Basic residues" evidence="1">
    <location>
        <begin position="655"/>
        <end position="666"/>
    </location>
</feature>
<feature type="region of interest" description="Disordered" evidence="1">
    <location>
        <begin position="808"/>
        <end position="860"/>
    </location>
</feature>
<feature type="compositionally biased region" description="Polar residues" evidence="1">
    <location>
        <begin position="813"/>
        <end position="823"/>
    </location>
</feature>
<dbReference type="Gene3D" id="3.30.40.10">
    <property type="entry name" value="Zinc/RING finger domain, C3HC4 (zinc finger)"/>
    <property type="match status" value="1"/>
</dbReference>
<dbReference type="OrthoDB" id="419183at2759"/>
<feature type="region of interest" description="Disordered" evidence="1">
    <location>
        <begin position="538"/>
        <end position="566"/>
    </location>
</feature>
<dbReference type="eggNOG" id="ENOG502SD8Z">
    <property type="taxonomic scope" value="Eukaryota"/>
</dbReference>
<feature type="region of interest" description="Disordered" evidence="1">
    <location>
        <begin position="369"/>
        <end position="509"/>
    </location>
</feature>
<comment type="caution">
    <text evidence="2">The sequence shown here is derived from an EMBL/GenBank/DDBJ whole genome shotgun (WGS) entry which is preliminary data.</text>
</comment>
<feature type="compositionally biased region" description="Polar residues" evidence="1">
    <location>
        <begin position="375"/>
        <end position="397"/>
    </location>
</feature>
<dbReference type="InParanoid" id="F7W7H5"/>
<feature type="compositionally biased region" description="Polar residues" evidence="1">
    <location>
        <begin position="26"/>
        <end position="43"/>
    </location>
</feature>
<dbReference type="InterPro" id="IPR011011">
    <property type="entry name" value="Znf_FYVE_PHD"/>
</dbReference>
<proteinExistence type="predicted"/>
<dbReference type="STRING" id="771870.F7W7H5"/>
<evidence type="ECO:0000256" key="1">
    <source>
        <dbReference type="SAM" id="MobiDB-lite"/>
    </source>
</evidence>
<feature type="compositionally biased region" description="Polar residues" evidence="1">
    <location>
        <begin position="838"/>
        <end position="847"/>
    </location>
</feature>
<feature type="region of interest" description="Disordered" evidence="1">
    <location>
        <begin position="654"/>
        <end position="676"/>
    </location>
</feature>
<keyword evidence="3" id="KW-1185">Reference proteome</keyword>
<dbReference type="HOGENOM" id="CLU_007079_0_0_1"/>
<feature type="compositionally biased region" description="Acidic residues" evidence="1">
    <location>
        <begin position="555"/>
        <end position="565"/>
    </location>
</feature>
<gene>
    <name evidence="2" type="ORF">SMAC_07083</name>
</gene>
<protein>
    <submittedName>
        <fullName evidence="2">WGS project CABT00000000 data, contig 2.39</fullName>
    </submittedName>
</protein>
<organism evidence="2 3">
    <name type="scientific">Sordaria macrospora (strain ATCC MYA-333 / DSM 997 / K(L3346) / K-hell)</name>
    <dbReference type="NCBI Taxonomy" id="771870"/>
    <lineage>
        <taxon>Eukaryota</taxon>
        <taxon>Fungi</taxon>
        <taxon>Dikarya</taxon>
        <taxon>Ascomycota</taxon>
        <taxon>Pezizomycotina</taxon>
        <taxon>Sordariomycetes</taxon>
        <taxon>Sordariomycetidae</taxon>
        <taxon>Sordariales</taxon>
        <taxon>Sordariaceae</taxon>
        <taxon>Sordaria</taxon>
    </lineage>
</organism>
<feature type="region of interest" description="Disordered" evidence="1">
    <location>
        <begin position="64"/>
        <end position="119"/>
    </location>
</feature>
<feature type="region of interest" description="Disordered" evidence="1">
    <location>
        <begin position="1"/>
        <end position="46"/>
    </location>
</feature>